<dbReference type="GO" id="GO:0015562">
    <property type="term" value="F:efflux transmembrane transporter activity"/>
    <property type="evidence" value="ECO:0007669"/>
    <property type="project" value="TreeGrafter"/>
</dbReference>
<dbReference type="AlphaFoldDB" id="A0A098BY19"/>
<dbReference type="STRING" id="1562970.ING2E5B_0793"/>
<dbReference type="Pfam" id="PF25954">
    <property type="entry name" value="Beta-barrel_RND_2"/>
    <property type="match status" value="1"/>
</dbReference>
<dbReference type="Gene3D" id="1.10.287.470">
    <property type="entry name" value="Helix hairpin bin"/>
    <property type="match status" value="1"/>
</dbReference>
<feature type="coiled-coil region" evidence="2">
    <location>
        <begin position="101"/>
        <end position="152"/>
    </location>
</feature>
<comment type="similarity">
    <text evidence="1">Belongs to the membrane fusion protein (MFP) (TC 8.A.1) family.</text>
</comment>
<gene>
    <name evidence="7" type="ORF">ING2E5B_0793</name>
</gene>
<keyword evidence="8" id="KW-1185">Reference proteome</keyword>
<dbReference type="GO" id="GO:1990281">
    <property type="term" value="C:efflux pump complex"/>
    <property type="evidence" value="ECO:0007669"/>
    <property type="project" value="TreeGrafter"/>
</dbReference>
<dbReference type="Gene3D" id="2.40.50.100">
    <property type="match status" value="1"/>
</dbReference>
<evidence type="ECO:0000256" key="1">
    <source>
        <dbReference type="ARBA" id="ARBA00009477"/>
    </source>
</evidence>
<sequence>MKMQNLFKFIPLLSIALLLSCGGSGQTESTESEASQKTKVRVEEVKLVPVDQISTFTATVEADKVNNIAPAMGGRIREIYVEVGSQVRKGQVLVAMDASTYSQQETQVATLRRDFERYKELYEVGGISKQQLDQVKTQLDVAETAMNNLGENTKLVSPLNGVVTARNYDPGDVAMQLPILTIESMNPVKVTLNVSERFYSQVKIGMPVEVQADALGDEVFEGKISLIYPTIDPVSHTFTVEVSVPNNNQKLRPGMFSRVKMNFGTNDRPLLSDLAVLKQVGSNDRYVFVEENGKAKYTIVQLGARIDDKYEIISGLNAGDKVIIHGNTNLIDGSEVEVID</sequence>
<dbReference type="InterPro" id="IPR058792">
    <property type="entry name" value="Beta-barrel_RND_2"/>
</dbReference>
<protein>
    <submittedName>
        <fullName evidence="7">Uncharacterized protein</fullName>
    </submittedName>
</protein>
<dbReference type="KEGG" id="pbt:ING2E5B_0793"/>
<dbReference type="Proteomes" id="UP000032417">
    <property type="component" value="Chromosome 1"/>
</dbReference>
<dbReference type="HOGENOM" id="CLU_018816_1_2_10"/>
<organism evidence="7 8">
    <name type="scientific">Fermentimonas caenicola</name>
    <dbReference type="NCBI Taxonomy" id="1562970"/>
    <lineage>
        <taxon>Bacteria</taxon>
        <taxon>Pseudomonadati</taxon>
        <taxon>Bacteroidota</taxon>
        <taxon>Bacteroidia</taxon>
        <taxon>Bacteroidales</taxon>
        <taxon>Dysgonomonadaceae</taxon>
        <taxon>Fermentimonas</taxon>
    </lineage>
</organism>
<name>A0A098BY19_9BACT</name>
<feature type="domain" description="CusB-like beta-barrel" evidence="4">
    <location>
        <begin position="190"/>
        <end position="262"/>
    </location>
</feature>
<dbReference type="InterPro" id="IPR006143">
    <property type="entry name" value="RND_pump_MFP"/>
</dbReference>
<feature type="signal peptide" evidence="3">
    <location>
        <begin position="1"/>
        <end position="26"/>
    </location>
</feature>
<evidence type="ECO:0000259" key="6">
    <source>
        <dbReference type="Pfam" id="PF25989"/>
    </source>
</evidence>
<accession>A0A098BY19</accession>
<proteinExistence type="inferred from homology"/>
<dbReference type="EMBL" id="LN515532">
    <property type="protein sequence ID" value="CEA15559.1"/>
    <property type="molecule type" value="Genomic_DNA"/>
</dbReference>
<feature type="chain" id="PRO_5001939025" evidence="3">
    <location>
        <begin position="27"/>
        <end position="340"/>
    </location>
</feature>
<dbReference type="Gene3D" id="2.40.30.170">
    <property type="match status" value="1"/>
</dbReference>
<reference evidence="7 8" key="1">
    <citation type="submission" date="2014-08" db="EMBL/GenBank/DDBJ databases">
        <authorList>
            <person name="Wibberg D."/>
        </authorList>
    </citation>
    <scope>NUCLEOTIDE SEQUENCE [LARGE SCALE GENOMIC DNA]</scope>
    <source>
        <strain evidence="8">ING2-E5B</strain>
    </source>
</reference>
<evidence type="ECO:0000259" key="4">
    <source>
        <dbReference type="Pfam" id="PF25954"/>
    </source>
</evidence>
<dbReference type="SUPFAM" id="SSF111369">
    <property type="entry name" value="HlyD-like secretion proteins"/>
    <property type="match status" value="1"/>
</dbReference>
<dbReference type="InterPro" id="IPR058637">
    <property type="entry name" value="YknX-like_C"/>
</dbReference>
<dbReference type="NCBIfam" id="TIGR01730">
    <property type="entry name" value="RND_mfp"/>
    <property type="match status" value="1"/>
</dbReference>
<keyword evidence="2" id="KW-0175">Coiled coil</keyword>
<dbReference type="PATRIC" id="fig|1562970.3.peg.791"/>
<dbReference type="Gene3D" id="2.40.420.20">
    <property type="match status" value="1"/>
</dbReference>
<feature type="domain" description="CzcB-like barrel-sandwich hybrid" evidence="5">
    <location>
        <begin position="65"/>
        <end position="173"/>
    </location>
</feature>
<evidence type="ECO:0000313" key="8">
    <source>
        <dbReference type="Proteomes" id="UP000032417"/>
    </source>
</evidence>
<dbReference type="InterPro" id="IPR058647">
    <property type="entry name" value="BSH_CzcB-like"/>
</dbReference>
<dbReference type="Pfam" id="PF25989">
    <property type="entry name" value="YknX_C"/>
    <property type="match status" value="1"/>
</dbReference>
<evidence type="ECO:0000259" key="5">
    <source>
        <dbReference type="Pfam" id="PF25973"/>
    </source>
</evidence>
<dbReference type="FunFam" id="2.40.30.170:FF:000010">
    <property type="entry name" value="Efflux RND transporter periplasmic adaptor subunit"/>
    <property type="match status" value="1"/>
</dbReference>
<dbReference type="PANTHER" id="PTHR30469:SF15">
    <property type="entry name" value="HLYD FAMILY OF SECRETION PROTEINS"/>
    <property type="match status" value="1"/>
</dbReference>
<feature type="domain" description="YknX-like C-terminal permuted SH3-like" evidence="6">
    <location>
        <begin position="282"/>
        <end position="338"/>
    </location>
</feature>
<evidence type="ECO:0000313" key="7">
    <source>
        <dbReference type="EMBL" id="CEA15559.1"/>
    </source>
</evidence>
<dbReference type="Pfam" id="PF25973">
    <property type="entry name" value="BSH_CzcB"/>
    <property type="match status" value="1"/>
</dbReference>
<dbReference type="PANTHER" id="PTHR30469">
    <property type="entry name" value="MULTIDRUG RESISTANCE PROTEIN MDTA"/>
    <property type="match status" value="1"/>
</dbReference>
<dbReference type="PROSITE" id="PS51257">
    <property type="entry name" value="PROKAR_LIPOPROTEIN"/>
    <property type="match status" value="1"/>
</dbReference>
<evidence type="ECO:0000256" key="3">
    <source>
        <dbReference type="SAM" id="SignalP"/>
    </source>
</evidence>
<evidence type="ECO:0000256" key="2">
    <source>
        <dbReference type="SAM" id="Coils"/>
    </source>
</evidence>
<keyword evidence="3" id="KW-0732">Signal</keyword>